<evidence type="ECO:0000313" key="1">
    <source>
        <dbReference type="EMBL" id="KAH1170091.1"/>
    </source>
</evidence>
<dbReference type="Proteomes" id="UP000827986">
    <property type="component" value="Unassembled WGS sequence"/>
</dbReference>
<dbReference type="AlphaFoldDB" id="A0A9D3WYG3"/>
<reference evidence="1" key="1">
    <citation type="submission" date="2021-09" db="EMBL/GenBank/DDBJ databases">
        <title>The genome of Mauremys mutica provides insights into the evolution of semi-aquatic lifestyle.</title>
        <authorList>
            <person name="Gong S."/>
            <person name="Gao Y."/>
        </authorList>
    </citation>
    <scope>NUCLEOTIDE SEQUENCE</scope>
    <source>
        <strain evidence="1">MM-2020</strain>
        <tissue evidence="1">Muscle</tissue>
    </source>
</reference>
<proteinExistence type="predicted"/>
<sequence>MVLASLCAKRSNLQESCDEIVLGLTAAAAAVKEVNGHEVIQLAPGIGKLYRTLTPLLSAMETLPVPHLSLLPGDSWPFSHVQVCGNCFTSKGNQIPTVQASGRMLFPMCIKTAGWKAGISVI</sequence>
<dbReference type="EMBL" id="JAHDVG010000484">
    <property type="protein sequence ID" value="KAH1170091.1"/>
    <property type="molecule type" value="Genomic_DNA"/>
</dbReference>
<organism evidence="1 2">
    <name type="scientific">Mauremys mutica</name>
    <name type="common">yellowpond turtle</name>
    <dbReference type="NCBI Taxonomy" id="74926"/>
    <lineage>
        <taxon>Eukaryota</taxon>
        <taxon>Metazoa</taxon>
        <taxon>Chordata</taxon>
        <taxon>Craniata</taxon>
        <taxon>Vertebrata</taxon>
        <taxon>Euteleostomi</taxon>
        <taxon>Archelosauria</taxon>
        <taxon>Testudinata</taxon>
        <taxon>Testudines</taxon>
        <taxon>Cryptodira</taxon>
        <taxon>Durocryptodira</taxon>
        <taxon>Testudinoidea</taxon>
        <taxon>Geoemydidae</taxon>
        <taxon>Geoemydinae</taxon>
        <taxon>Mauremys</taxon>
    </lineage>
</organism>
<name>A0A9D3WYG3_9SAUR</name>
<accession>A0A9D3WYG3</accession>
<evidence type="ECO:0000313" key="2">
    <source>
        <dbReference type="Proteomes" id="UP000827986"/>
    </source>
</evidence>
<keyword evidence="2" id="KW-1185">Reference proteome</keyword>
<gene>
    <name evidence="1" type="ORF">KIL84_001076</name>
</gene>
<protein>
    <submittedName>
        <fullName evidence="1">Uncharacterized protein</fullName>
    </submittedName>
</protein>
<comment type="caution">
    <text evidence="1">The sequence shown here is derived from an EMBL/GenBank/DDBJ whole genome shotgun (WGS) entry which is preliminary data.</text>
</comment>